<feature type="compositionally biased region" description="Polar residues" evidence="1">
    <location>
        <begin position="23"/>
        <end position="33"/>
    </location>
</feature>
<dbReference type="RefSeq" id="XP_016612073.1">
    <property type="nucleotide sequence ID" value="XM_016749798.1"/>
</dbReference>
<dbReference type="Pfam" id="PF03999">
    <property type="entry name" value="MAP65_ASE1"/>
    <property type="match status" value="1"/>
</dbReference>
<dbReference type="STRING" id="645134.A0A0L0HT32"/>
<feature type="region of interest" description="Disordered" evidence="1">
    <location>
        <begin position="593"/>
        <end position="714"/>
    </location>
</feature>
<protein>
    <submittedName>
        <fullName evidence="2">Uncharacterized protein</fullName>
    </submittedName>
</protein>
<dbReference type="AlphaFoldDB" id="A0A0L0HT32"/>
<accession>A0A0L0HT32</accession>
<dbReference type="EMBL" id="KQ257451">
    <property type="protein sequence ID" value="KND04034.1"/>
    <property type="molecule type" value="Genomic_DNA"/>
</dbReference>
<dbReference type="PANTHER" id="PTHR19321">
    <property type="entry name" value="PROTEIN REGULATOR OF CYTOKINESIS 1 PRC1-RELATED"/>
    <property type="match status" value="1"/>
</dbReference>
<organism evidence="2 3">
    <name type="scientific">Spizellomyces punctatus (strain DAOM BR117)</name>
    <dbReference type="NCBI Taxonomy" id="645134"/>
    <lineage>
        <taxon>Eukaryota</taxon>
        <taxon>Fungi</taxon>
        <taxon>Fungi incertae sedis</taxon>
        <taxon>Chytridiomycota</taxon>
        <taxon>Chytridiomycota incertae sedis</taxon>
        <taxon>Chytridiomycetes</taxon>
        <taxon>Spizellomycetales</taxon>
        <taxon>Spizellomycetaceae</taxon>
        <taxon>Spizellomyces</taxon>
    </lineage>
</organism>
<reference evidence="2 3" key="1">
    <citation type="submission" date="2009-08" db="EMBL/GenBank/DDBJ databases">
        <title>The Genome Sequence of Spizellomyces punctatus strain DAOM BR117.</title>
        <authorList>
            <consortium name="The Broad Institute Genome Sequencing Platform"/>
            <person name="Russ C."/>
            <person name="Cuomo C."/>
            <person name="Shea T."/>
            <person name="Young S.K."/>
            <person name="Zeng Q."/>
            <person name="Koehrsen M."/>
            <person name="Haas B."/>
            <person name="Borodovsky M."/>
            <person name="Guigo R."/>
            <person name="Alvarado L."/>
            <person name="Berlin A."/>
            <person name="Bochicchio J."/>
            <person name="Borenstein D."/>
            <person name="Chapman S."/>
            <person name="Chen Z."/>
            <person name="Engels R."/>
            <person name="Freedman E."/>
            <person name="Gellesch M."/>
            <person name="Goldberg J."/>
            <person name="Griggs A."/>
            <person name="Gujja S."/>
            <person name="Heiman D."/>
            <person name="Hepburn T."/>
            <person name="Howarth C."/>
            <person name="Jen D."/>
            <person name="Larson L."/>
            <person name="Lewis B."/>
            <person name="Mehta T."/>
            <person name="Park D."/>
            <person name="Pearson M."/>
            <person name="Roberts A."/>
            <person name="Saif S."/>
            <person name="Shenoy N."/>
            <person name="Sisk P."/>
            <person name="Stolte C."/>
            <person name="Sykes S."/>
            <person name="Thomson T."/>
            <person name="Walk T."/>
            <person name="White J."/>
            <person name="Yandava C."/>
            <person name="Burger G."/>
            <person name="Gray M.W."/>
            <person name="Holland P.W.H."/>
            <person name="King N."/>
            <person name="Lang F.B.F."/>
            <person name="Roger A.J."/>
            <person name="Ruiz-Trillo I."/>
            <person name="Lander E."/>
            <person name="Nusbaum C."/>
        </authorList>
    </citation>
    <scope>NUCLEOTIDE SEQUENCE [LARGE SCALE GENOMIC DNA]</scope>
    <source>
        <strain evidence="2 3">DAOM BR117</strain>
    </source>
</reference>
<dbReference type="PANTHER" id="PTHR19321:SF41">
    <property type="entry name" value="FASCETTO-RELATED"/>
    <property type="match status" value="1"/>
</dbReference>
<dbReference type="OrthoDB" id="642895at2759"/>
<keyword evidence="3" id="KW-1185">Reference proteome</keyword>
<dbReference type="GO" id="GO:1990023">
    <property type="term" value="C:mitotic spindle midzone"/>
    <property type="evidence" value="ECO:0007669"/>
    <property type="project" value="TreeGrafter"/>
</dbReference>
<feature type="compositionally biased region" description="Low complexity" evidence="1">
    <location>
        <begin position="608"/>
        <end position="620"/>
    </location>
</feature>
<dbReference type="FunCoup" id="A0A0L0HT32">
    <property type="interactions" value="241"/>
</dbReference>
<dbReference type="GeneID" id="27685140"/>
<dbReference type="InParanoid" id="A0A0L0HT32"/>
<proteinExistence type="predicted"/>
<dbReference type="VEuPathDB" id="FungiDB:SPPG_01480"/>
<dbReference type="GO" id="GO:0008017">
    <property type="term" value="F:microtubule binding"/>
    <property type="evidence" value="ECO:0007669"/>
    <property type="project" value="InterPro"/>
</dbReference>
<name>A0A0L0HT32_SPIPD</name>
<gene>
    <name evidence="2" type="ORF">SPPG_01480</name>
</gene>
<feature type="compositionally biased region" description="Polar residues" evidence="1">
    <location>
        <begin position="627"/>
        <end position="637"/>
    </location>
</feature>
<dbReference type="Gene3D" id="1.20.58.1520">
    <property type="match status" value="1"/>
</dbReference>
<dbReference type="Proteomes" id="UP000053201">
    <property type="component" value="Unassembled WGS sequence"/>
</dbReference>
<dbReference type="GO" id="GO:0051256">
    <property type="term" value="P:mitotic spindle midzone assembly"/>
    <property type="evidence" value="ECO:0007669"/>
    <property type="project" value="TreeGrafter"/>
</dbReference>
<feature type="region of interest" description="Disordered" evidence="1">
    <location>
        <begin position="1"/>
        <end position="63"/>
    </location>
</feature>
<dbReference type="InterPro" id="IPR007145">
    <property type="entry name" value="MAP65_Ase1_PRC1"/>
</dbReference>
<evidence type="ECO:0000256" key="1">
    <source>
        <dbReference type="SAM" id="MobiDB-lite"/>
    </source>
</evidence>
<sequence length="714" mass="80296">MLTSADSSPPVRTVSQVAKRVLSSPSFSQSSRGATRFYSPPRASAKQETPHKRAPNASPIRNSDSTASFVHSFSFESLNDVKAKLVRIEELWQEALYEDSGYTPVVLDGKEGSEAGMAAPLSMLGNGPSGWAERERSFQCLKEIIEAMISDEMRRREEVILQIERLSSEIRSYCDTTGESLDQYIGDSHAPITSIYLQRGELAQKHNSLRQLISQRQEEHKMIWNQCVALREELEDFEEDEDNMPSSELTLSSLEKARRILKELETEKVLRIDALSRSAAQLLCLSCELSQSVPEPFRSPLDNLCDGVSIAILSPEHIRSALVSKGIRPPLSLSRKFICELKDASERVRVEHELLMKKVDNLIREIELFWDQLDIPKSHRKALRRSIECIDEYTAISDDLRVKWKQNMEEKVDSLLKRAETLWQQCHVPHDERRRFMDNIKDNPYSPLTVEILCQEIEILEKRYEVHRSLFKMVEDRVAFIQKMIDFEKTASDPKRLFRPSFRLVEEEKFRKTCYPTLLKMEDALRKGVQAMEAETGQPFICNGTRFLDSMSREISERFVNASVFVLDHGSTSSGITGTGGEIAGSNTRLVSSPRFRRTSQSNPHLVSSGSSKTMSSVSRSRPHTPPSSLRKSSSGNDLAASASKHESRASSPTPSRNGGAVGTSGRSWGKRDRVSGQVEESTQRPPLATAPKNATAKVSPGVVPNGEARHTQK</sequence>
<dbReference type="OMA" id="QLHGIYD"/>
<evidence type="ECO:0000313" key="3">
    <source>
        <dbReference type="Proteomes" id="UP000053201"/>
    </source>
</evidence>
<dbReference type="GO" id="GO:0005737">
    <property type="term" value="C:cytoplasm"/>
    <property type="evidence" value="ECO:0007669"/>
    <property type="project" value="TreeGrafter"/>
</dbReference>
<evidence type="ECO:0000313" key="2">
    <source>
        <dbReference type="EMBL" id="KND04034.1"/>
    </source>
</evidence>
<dbReference type="eggNOG" id="ENOG502S6GZ">
    <property type="taxonomic scope" value="Eukaryota"/>
</dbReference>